<evidence type="ECO:0000313" key="3">
    <source>
        <dbReference type="Proteomes" id="UP001059819"/>
    </source>
</evidence>
<proteinExistence type="predicted"/>
<organism evidence="2 3">
    <name type="scientific">Mycoplasma cottewii</name>
    <dbReference type="NCBI Taxonomy" id="51364"/>
    <lineage>
        <taxon>Bacteria</taxon>
        <taxon>Bacillati</taxon>
        <taxon>Mycoplasmatota</taxon>
        <taxon>Mollicutes</taxon>
        <taxon>Mycoplasmataceae</taxon>
        <taxon>Mycoplasma</taxon>
    </lineage>
</organism>
<dbReference type="EMBL" id="CP103424">
    <property type="protein sequence ID" value="UWD34636.1"/>
    <property type="molecule type" value="Genomic_DNA"/>
</dbReference>
<reference evidence="2" key="1">
    <citation type="submission" date="2022-08" db="EMBL/GenBank/DDBJ databases">
        <title>Complete genome sequence of Mycoplasma cottewii type strain VIS.</title>
        <authorList>
            <person name="Spergser J."/>
        </authorList>
    </citation>
    <scope>NUCLEOTIDE SEQUENCE</scope>
    <source>
        <strain evidence="2">VIS</strain>
    </source>
</reference>
<sequence>MKIMISNNISSALISSIVLYVLILCLSIFIFISNFYLLFQINVRLKLIRKENLLYLYNQKNYLIVLFNSLFDFVLLIIVSVIFSLYINQNISNKYYLFEICVIIKIINVILLYFLNPKLIKTILVINTTKYLIFSNTLIELEKIFSIRFENKTFKKVVINYFDQNNNKEQIKLYINKNLEKWFKDNLNKYIKD</sequence>
<accession>A0ABY5TXB4</accession>
<evidence type="ECO:0000313" key="2">
    <source>
        <dbReference type="EMBL" id="UWD34636.1"/>
    </source>
</evidence>
<dbReference type="Proteomes" id="UP001059819">
    <property type="component" value="Chromosome"/>
</dbReference>
<feature type="transmembrane region" description="Helical" evidence="1">
    <location>
        <begin position="95"/>
        <end position="115"/>
    </location>
</feature>
<evidence type="ECO:0008006" key="4">
    <source>
        <dbReference type="Google" id="ProtNLM"/>
    </source>
</evidence>
<gene>
    <name evidence="2" type="ORF">NX779_02350</name>
</gene>
<name>A0ABY5TXB4_9MOLU</name>
<keyword evidence="1" id="KW-0472">Membrane</keyword>
<keyword evidence="1" id="KW-0812">Transmembrane</keyword>
<feature type="transmembrane region" description="Helical" evidence="1">
    <location>
        <begin position="62"/>
        <end position="83"/>
    </location>
</feature>
<protein>
    <recommendedName>
        <fullName evidence="4">Transmembrane protein</fullName>
    </recommendedName>
</protein>
<dbReference type="RefSeq" id="WP_259429825.1">
    <property type="nucleotide sequence ID" value="NZ_CP103424.1"/>
</dbReference>
<feature type="transmembrane region" description="Helical" evidence="1">
    <location>
        <begin position="12"/>
        <end position="41"/>
    </location>
</feature>
<evidence type="ECO:0000256" key="1">
    <source>
        <dbReference type="SAM" id="Phobius"/>
    </source>
</evidence>
<keyword evidence="1" id="KW-1133">Transmembrane helix</keyword>
<keyword evidence="3" id="KW-1185">Reference proteome</keyword>